<dbReference type="AlphaFoldDB" id="A0A7V8V0X0"/>
<dbReference type="GO" id="GO:0003677">
    <property type="term" value="F:DNA binding"/>
    <property type="evidence" value="ECO:0007669"/>
    <property type="project" value="UniProtKB-KW"/>
</dbReference>
<dbReference type="RefSeq" id="WP_207394423.1">
    <property type="nucleotide sequence ID" value="NZ_JABRWO010000001.1"/>
</dbReference>
<feature type="domain" description="HTH arsR-type" evidence="4">
    <location>
        <begin position="10"/>
        <end position="106"/>
    </location>
</feature>
<reference evidence="5 6" key="1">
    <citation type="submission" date="2020-05" db="EMBL/GenBank/DDBJ databases">
        <title>Bremerella alba sp. nov., a novel planctomycete isolated from the surface of the macroalga Fucus spiralis.</title>
        <authorList>
            <person name="Godinho O."/>
            <person name="Botelho R."/>
            <person name="Albuquerque L."/>
            <person name="Wiegand S."/>
            <person name="Da Costa M.S."/>
            <person name="Lobo-Da-Cunha A."/>
            <person name="Jogler C."/>
            <person name="Lage O.M."/>
        </authorList>
    </citation>
    <scope>NUCLEOTIDE SEQUENCE [LARGE SCALE GENOMIC DNA]</scope>
    <source>
        <strain evidence="5 6">FF15</strain>
    </source>
</reference>
<dbReference type="InterPro" id="IPR036390">
    <property type="entry name" value="WH_DNA-bd_sf"/>
</dbReference>
<dbReference type="GO" id="GO:0003700">
    <property type="term" value="F:DNA-binding transcription factor activity"/>
    <property type="evidence" value="ECO:0007669"/>
    <property type="project" value="InterPro"/>
</dbReference>
<gene>
    <name evidence="5" type="ORF">HOV93_00260</name>
</gene>
<evidence type="ECO:0000313" key="6">
    <source>
        <dbReference type="Proteomes" id="UP000551616"/>
    </source>
</evidence>
<dbReference type="SMART" id="SM00418">
    <property type="entry name" value="HTH_ARSR"/>
    <property type="match status" value="1"/>
</dbReference>
<accession>A0A7V8V0X0</accession>
<dbReference type="InterPro" id="IPR001845">
    <property type="entry name" value="HTH_ArsR_DNA-bd_dom"/>
</dbReference>
<keyword evidence="1" id="KW-0805">Transcription regulation</keyword>
<dbReference type="InterPro" id="IPR011991">
    <property type="entry name" value="ArsR-like_HTH"/>
</dbReference>
<dbReference type="Proteomes" id="UP000551616">
    <property type="component" value="Unassembled WGS sequence"/>
</dbReference>
<dbReference type="Pfam" id="PF12840">
    <property type="entry name" value="HTH_20"/>
    <property type="match status" value="1"/>
</dbReference>
<dbReference type="InterPro" id="IPR051011">
    <property type="entry name" value="Metal_resp_trans_reg"/>
</dbReference>
<evidence type="ECO:0000256" key="3">
    <source>
        <dbReference type="ARBA" id="ARBA00023163"/>
    </source>
</evidence>
<dbReference type="PANTHER" id="PTHR43132">
    <property type="entry name" value="ARSENICAL RESISTANCE OPERON REPRESSOR ARSR-RELATED"/>
    <property type="match status" value="1"/>
</dbReference>
<dbReference type="Gene3D" id="1.10.10.10">
    <property type="entry name" value="Winged helix-like DNA-binding domain superfamily/Winged helix DNA-binding domain"/>
    <property type="match status" value="1"/>
</dbReference>
<keyword evidence="3" id="KW-0804">Transcription</keyword>
<evidence type="ECO:0000256" key="1">
    <source>
        <dbReference type="ARBA" id="ARBA00023015"/>
    </source>
</evidence>
<keyword evidence="6" id="KW-1185">Reference proteome</keyword>
<dbReference type="CDD" id="cd00090">
    <property type="entry name" value="HTH_ARSR"/>
    <property type="match status" value="1"/>
</dbReference>
<name>A0A7V8V0X0_9BACT</name>
<keyword evidence="2" id="KW-0238">DNA-binding</keyword>
<comment type="caution">
    <text evidence="5">The sequence shown here is derived from an EMBL/GenBank/DDBJ whole genome shotgun (WGS) entry which is preliminary data.</text>
</comment>
<organism evidence="5 6">
    <name type="scientific">Bremerella alba</name>
    <dbReference type="NCBI Taxonomy" id="980252"/>
    <lineage>
        <taxon>Bacteria</taxon>
        <taxon>Pseudomonadati</taxon>
        <taxon>Planctomycetota</taxon>
        <taxon>Planctomycetia</taxon>
        <taxon>Pirellulales</taxon>
        <taxon>Pirellulaceae</taxon>
        <taxon>Bremerella</taxon>
    </lineage>
</organism>
<dbReference type="PANTHER" id="PTHR43132:SF2">
    <property type="entry name" value="ARSENICAL RESISTANCE OPERON REPRESSOR ARSR-RELATED"/>
    <property type="match status" value="1"/>
</dbReference>
<sequence>MKPQEASQCCGPIDDLLDAALFKALGEPTRLKLLSCLAKCGRPCSVTELTECCAVDLSVVSRHLGVLEKAGVLTATKEGRTVFYAVRYQHLTEAFRGLAKAIEGYRPKRRPAKT</sequence>
<proteinExistence type="predicted"/>
<evidence type="ECO:0000313" key="5">
    <source>
        <dbReference type="EMBL" id="MBA2112885.1"/>
    </source>
</evidence>
<dbReference type="InterPro" id="IPR036388">
    <property type="entry name" value="WH-like_DNA-bd_sf"/>
</dbReference>
<dbReference type="SUPFAM" id="SSF46785">
    <property type="entry name" value="Winged helix' DNA-binding domain"/>
    <property type="match status" value="1"/>
</dbReference>
<dbReference type="PRINTS" id="PR00778">
    <property type="entry name" value="HTHARSR"/>
</dbReference>
<dbReference type="PROSITE" id="PS50987">
    <property type="entry name" value="HTH_ARSR_2"/>
    <property type="match status" value="1"/>
</dbReference>
<protein>
    <recommendedName>
        <fullName evidence="4">HTH arsR-type domain-containing protein</fullName>
    </recommendedName>
</protein>
<dbReference type="NCBIfam" id="NF033788">
    <property type="entry name" value="HTH_metalloreg"/>
    <property type="match status" value="1"/>
</dbReference>
<dbReference type="EMBL" id="JABRWO010000001">
    <property type="protein sequence ID" value="MBA2112885.1"/>
    <property type="molecule type" value="Genomic_DNA"/>
</dbReference>
<evidence type="ECO:0000256" key="2">
    <source>
        <dbReference type="ARBA" id="ARBA00023125"/>
    </source>
</evidence>
<evidence type="ECO:0000259" key="4">
    <source>
        <dbReference type="PROSITE" id="PS50987"/>
    </source>
</evidence>